<dbReference type="RefSeq" id="WP_380570122.1">
    <property type="nucleotide sequence ID" value="NZ_JBHMAH010000011.1"/>
</dbReference>
<protein>
    <submittedName>
        <fullName evidence="2">Pyrroline-5-carboxylate reductase dimerization domain-containing protein</fullName>
    </submittedName>
</protein>
<sequence length="57" mass="6120">MGAGKMVIDTELHPGVLKDQITTSGGSTIQGVMKLESLGFRDSIIQSMEEINKANNK</sequence>
<gene>
    <name evidence="2" type="ORF">ACFFLE_05225</name>
</gene>
<comment type="caution">
    <text evidence="2">The sequence shown here is derived from an EMBL/GenBank/DDBJ whole genome shotgun (WGS) entry which is preliminary data.</text>
</comment>
<dbReference type="SUPFAM" id="SSF48179">
    <property type="entry name" value="6-phosphogluconate dehydrogenase C-terminal domain-like"/>
    <property type="match status" value="1"/>
</dbReference>
<evidence type="ECO:0000259" key="1">
    <source>
        <dbReference type="Pfam" id="PF14748"/>
    </source>
</evidence>
<dbReference type="InterPro" id="IPR029036">
    <property type="entry name" value="P5CR_dimer"/>
</dbReference>
<dbReference type="InterPro" id="IPR008927">
    <property type="entry name" value="6-PGluconate_DH-like_C_sf"/>
</dbReference>
<reference evidence="2 3" key="1">
    <citation type="submission" date="2024-09" db="EMBL/GenBank/DDBJ databases">
        <authorList>
            <person name="Sun Q."/>
            <person name="Mori K."/>
        </authorList>
    </citation>
    <scope>NUCLEOTIDE SEQUENCE [LARGE SCALE GENOMIC DNA]</scope>
    <source>
        <strain evidence="2 3">JCM 12822</strain>
    </source>
</reference>
<dbReference type="PROSITE" id="PS00521">
    <property type="entry name" value="P5CR"/>
    <property type="match status" value="1"/>
</dbReference>
<proteinExistence type="predicted"/>
<dbReference type="EMBL" id="JBHMAH010000011">
    <property type="protein sequence ID" value="MFB9860509.1"/>
    <property type="molecule type" value="Genomic_DNA"/>
</dbReference>
<accession>A0ABV5Z4T6</accession>
<dbReference type="Gene3D" id="1.10.3730.10">
    <property type="entry name" value="ProC C-terminal domain-like"/>
    <property type="match status" value="1"/>
</dbReference>
<dbReference type="InterPro" id="IPR053790">
    <property type="entry name" value="P5CR-like_CS"/>
</dbReference>
<keyword evidence="3" id="KW-1185">Reference proteome</keyword>
<name>A0ABV5Z4T6_9STAP</name>
<evidence type="ECO:0000313" key="2">
    <source>
        <dbReference type="EMBL" id="MFB9860509.1"/>
    </source>
</evidence>
<evidence type="ECO:0000313" key="3">
    <source>
        <dbReference type="Proteomes" id="UP001589740"/>
    </source>
</evidence>
<dbReference type="Proteomes" id="UP001589740">
    <property type="component" value="Unassembled WGS sequence"/>
</dbReference>
<organism evidence="2 3">
    <name type="scientific">Salinicoccus siamensis</name>
    <dbReference type="NCBI Taxonomy" id="381830"/>
    <lineage>
        <taxon>Bacteria</taxon>
        <taxon>Bacillati</taxon>
        <taxon>Bacillota</taxon>
        <taxon>Bacilli</taxon>
        <taxon>Bacillales</taxon>
        <taxon>Staphylococcaceae</taxon>
        <taxon>Salinicoccus</taxon>
    </lineage>
</organism>
<dbReference type="Pfam" id="PF14748">
    <property type="entry name" value="P5CR_dimer"/>
    <property type="match status" value="1"/>
</dbReference>
<feature type="domain" description="Pyrroline-5-carboxylate reductase dimerisation" evidence="1">
    <location>
        <begin position="1"/>
        <end position="54"/>
    </location>
</feature>